<dbReference type="PANTHER" id="PTHR42852">
    <property type="entry name" value="THIOL:DISULFIDE INTERCHANGE PROTEIN DSBE"/>
    <property type="match status" value="1"/>
</dbReference>
<dbReference type="KEGG" id="falb:HYN59_10040"/>
<dbReference type="OrthoDB" id="9815205at2"/>
<dbReference type="PROSITE" id="PS00194">
    <property type="entry name" value="THIOREDOXIN_1"/>
    <property type="match status" value="1"/>
</dbReference>
<dbReference type="SUPFAM" id="SSF52833">
    <property type="entry name" value="Thioredoxin-like"/>
    <property type="match status" value="1"/>
</dbReference>
<dbReference type="GO" id="GO:0016491">
    <property type="term" value="F:oxidoreductase activity"/>
    <property type="evidence" value="ECO:0007669"/>
    <property type="project" value="InterPro"/>
</dbReference>
<evidence type="ECO:0000256" key="1">
    <source>
        <dbReference type="ARBA" id="ARBA00023284"/>
    </source>
</evidence>
<dbReference type="GO" id="GO:0016209">
    <property type="term" value="F:antioxidant activity"/>
    <property type="evidence" value="ECO:0007669"/>
    <property type="project" value="InterPro"/>
</dbReference>
<sequence length="185" mass="21380">MALKIRNGALLLAFLGIMATACAKKEEKPEVAETPAPKPLKVYSAEGVSVKAYDFDRLEYFLNKKNDTTYVVNFWATWCVPCVEELPHFEQLNEKYKKDKIKVLLVSLDMPKMAESKLLPFIKEKQLKSDVVLLRDPDQNTWLPKVDSTWSGAIPATIIYNKDSRKFYERSFTYEELEKEVSNFK</sequence>
<dbReference type="InterPro" id="IPR000866">
    <property type="entry name" value="AhpC/TSA"/>
</dbReference>
<dbReference type="Gene3D" id="3.40.30.10">
    <property type="entry name" value="Glutaredoxin"/>
    <property type="match status" value="1"/>
</dbReference>
<protein>
    <recommendedName>
        <fullName evidence="3">Thioredoxin domain-containing protein</fullName>
    </recommendedName>
</protein>
<accession>A0A2S1QYH1</accession>
<organism evidence="4 5">
    <name type="scientific">Flavobacterium album</name>
    <dbReference type="NCBI Taxonomy" id="2175091"/>
    <lineage>
        <taxon>Bacteria</taxon>
        <taxon>Pseudomonadati</taxon>
        <taxon>Bacteroidota</taxon>
        <taxon>Flavobacteriia</taxon>
        <taxon>Flavobacteriales</taxon>
        <taxon>Flavobacteriaceae</taxon>
        <taxon>Flavobacterium</taxon>
    </lineage>
</organism>
<evidence type="ECO:0000256" key="2">
    <source>
        <dbReference type="SAM" id="SignalP"/>
    </source>
</evidence>
<keyword evidence="5" id="KW-1185">Reference proteome</keyword>
<dbReference type="RefSeq" id="WP_108778137.1">
    <property type="nucleotide sequence ID" value="NZ_CP029186.1"/>
</dbReference>
<feature type="signal peptide" evidence="2">
    <location>
        <begin position="1"/>
        <end position="23"/>
    </location>
</feature>
<evidence type="ECO:0000313" key="4">
    <source>
        <dbReference type="EMBL" id="AWH85435.1"/>
    </source>
</evidence>
<dbReference type="PROSITE" id="PS51257">
    <property type="entry name" value="PROKAR_LIPOPROTEIN"/>
    <property type="match status" value="1"/>
</dbReference>
<dbReference type="InterPro" id="IPR013766">
    <property type="entry name" value="Thioredoxin_domain"/>
</dbReference>
<feature type="domain" description="Thioredoxin" evidence="3">
    <location>
        <begin position="34"/>
        <end position="185"/>
    </location>
</feature>
<dbReference type="EMBL" id="CP029186">
    <property type="protein sequence ID" value="AWH85435.1"/>
    <property type="molecule type" value="Genomic_DNA"/>
</dbReference>
<dbReference type="AlphaFoldDB" id="A0A2S1QYH1"/>
<name>A0A2S1QYH1_9FLAO</name>
<dbReference type="Proteomes" id="UP000244929">
    <property type="component" value="Chromosome"/>
</dbReference>
<dbReference type="PANTHER" id="PTHR42852:SF13">
    <property type="entry name" value="PROTEIN DIPZ"/>
    <property type="match status" value="1"/>
</dbReference>
<gene>
    <name evidence="4" type="ORF">HYN59_10040</name>
</gene>
<dbReference type="PROSITE" id="PS51352">
    <property type="entry name" value="THIOREDOXIN_2"/>
    <property type="match status" value="1"/>
</dbReference>
<keyword evidence="2" id="KW-0732">Signal</keyword>
<dbReference type="Pfam" id="PF00578">
    <property type="entry name" value="AhpC-TSA"/>
    <property type="match status" value="1"/>
</dbReference>
<keyword evidence="1" id="KW-0676">Redox-active center</keyword>
<proteinExistence type="predicted"/>
<feature type="chain" id="PRO_5015503097" description="Thioredoxin domain-containing protein" evidence="2">
    <location>
        <begin position="24"/>
        <end position="185"/>
    </location>
</feature>
<evidence type="ECO:0000259" key="3">
    <source>
        <dbReference type="PROSITE" id="PS51352"/>
    </source>
</evidence>
<evidence type="ECO:0000313" key="5">
    <source>
        <dbReference type="Proteomes" id="UP000244929"/>
    </source>
</evidence>
<reference evidence="4 5" key="1">
    <citation type="submission" date="2018-04" db="EMBL/GenBank/DDBJ databases">
        <title>Genome sequencing of Flavobacterium sp. HYN0059.</title>
        <authorList>
            <person name="Yi H."/>
            <person name="Baek C."/>
        </authorList>
    </citation>
    <scope>NUCLEOTIDE SEQUENCE [LARGE SCALE GENOMIC DNA]</scope>
    <source>
        <strain evidence="4 5">HYN0059</strain>
    </source>
</reference>
<dbReference type="InterPro" id="IPR050553">
    <property type="entry name" value="Thioredoxin_ResA/DsbE_sf"/>
</dbReference>
<dbReference type="InterPro" id="IPR036249">
    <property type="entry name" value="Thioredoxin-like_sf"/>
</dbReference>
<dbReference type="InterPro" id="IPR017937">
    <property type="entry name" value="Thioredoxin_CS"/>
</dbReference>
<dbReference type="CDD" id="cd02966">
    <property type="entry name" value="TlpA_like_family"/>
    <property type="match status" value="1"/>
</dbReference>